<accession>A0A2G8R8T2</accession>
<dbReference type="EMBL" id="AWWI01000143">
    <property type="protein sequence ID" value="PIL17964.1"/>
    <property type="molecule type" value="Genomic_DNA"/>
</dbReference>
<gene>
    <name evidence="1" type="ORF">P775_22280</name>
</gene>
<dbReference type="AlphaFoldDB" id="A0A2G8R8T2"/>
<proteinExistence type="predicted"/>
<evidence type="ECO:0000313" key="2">
    <source>
        <dbReference type="Proteomes" id="UP000231259"/>
    </source>
</evidence>
<dbReference type="Proteomes" id="UP000231259">
    <property type="component" value="Unassembled WGS sequence"/>
</dbReference>
<sequence>MAPTQQGTPFVEDAAVPAANLPALLKGFATFRMCAR</sequence>
<reference evidence="1 2" key="1">
    <citation type="submission" date="2013-09" db="EMBL/GenBank/DDBJ databases">
        <title>Genome sequencing of Phaeobacter antarcticus sp. nov. SM1211.</title>
        <authorList>
            <person name="Zhang X.-Y."/>
            <person name="Liu C."/>
            <person name="Chen X.-L."/>
            <person name="Xie B.-B."/>
            <person name="Qin Q.-L."/>
            <person name="Rong J.-C."/>
            <person name="Zhang Y.-Z."/>
        </authorList>
    </citation>
    <scope>NUCLEOTIDE SEQUENCE [LARGE SCALE GENOMIC DNA]</scope>
    <source>
        <strain evidence="1 2">SM1211</strain>
    </source>
</reference>
<evidence type="ECO:0000313" key="1">
    <source>
        <dbReference type="EMBL" id="PIL17964.1"/>
    </source>
</evidence>
<protein>
    <submittedName>
        <fullName evidence="1">Uncharacterized protein</fullName>
    </submittedName>
</protein>
<comment type="caution">
    <text evidence="1">The sequence shown here is derived from an EMBL/GenBank/DDBJ whole genome shotgun (WGS) entry which is preliminary data.</text>
</comment>
<organism evidence="1 2">
    <name type="scientific">Puniceibacterium antarcticum</name>
    <dbReference type="NCBI Taxonomy" id="1206336"/>
    <lineage>
        <taxon>Bacteria</taxon>
        <taxon>Pseudomonadati</taxon>
        <taxon>Pseudomonadota</taxon>
        <taxon>Alphaproteobacteria</taxon>
        <taxon>Rhodobacterales</taxon>
        <taxon>Paracoccaceae</taxon>
        <taxon>Puniceibacterium</taxon>
    </lineage>
</organism>
<name>A0A2G8R8T2_9RHOB</name>
<keyword evidence="2" id="KW-1185">Reference proteome</keyword>